<gene>
    <name evidence="1" type="ORF">Metlim_1113</name>
</gene>
<proteinExistence type="predicted"/>
<evidence type="ECO:0000313" key="2">
    <source>
        <dbReference type="Proteomes" id="UP000005741"/>
    </source>
</evidence>
<dbReference type="EMBL" id="CM001436">
    <property type="protein sequence ID" value="EHQ35224.1"/>
    <property type="molecule type" value="Genomic_DNA"/>
</dbReference>
<name>H1Z017_9EURY</name>
<dbReference type="STRING" id="937775.Metlim_1113"/>
<protein>
    <submittedName>
        <fullName evidence="1">Peptidase domain-containing protein</fullName>
    </submittedName>
</protein>
<evidence type="ECO:0000313" key="1">
    <source>
        <dbReference type="EMBL" id="EHQ35224.1"/>
    </source>
</evidence>
<dbReference type="Proteomes" id="UP000005741">
    <property type="component" value="Chromosome"/>
</dbReference>
<dbReference type="AlphaFoldDB" id="H1Z017"/>
<organism evidence="1 2">
    <name type="scientific">Methanoplanus limicola DSM 2279</name>
    <dbReference type="NCBI Taxonomy" id="937775"/>
    <lineage>
        <taxon>Archaea</taxon>
        <taxon>Methanobacteriati</taxon>
        <taxon>Methanobacteriota</taxon>
        <taxon>Stenosarchaea group</taxon>
        <taxon>Methanomicrobia</taxon>
        <taxon>Methanomicrobiales</taxon>
        <taxon>Methanomicrobiaceae</taxon>
        <taxon>Methanoplanus</taxon>
    </lineage>
</organism>
<keyword evidence="2" id="KW-1185">Reference proteome</keyword>
<sequence length="143" mass="16180">MFTVLLVLSIILISVPVVSAKEDCSYSVRPSVHKEPFVSVKLSDTITQSETNRHQMYIGNEVKYFEMYLNWQSDSDSLALTVYTPSWTNIGNFHDSDDGILDGKIHIDIVPNGNYVDQGTWTFDVYGESVSSQRSYTFSIISH</sequence>
<accession>H1Z017</accession>
<reference evidence="1 2" key="1">
    <citation type="submission" date="2011-10" db="EMBL/GenBank/DDBJ databases">
        <title>The Improved High-Quality Draft genome of Methanoplanus limicola DSM 2279.</title>
        <authorList>
            <consortium name="US DOE Joint Genome Institute (JGI-PGF)"/>
            <person name="Lucas S."/>
            <person name="Copeland A."/>
            <person name="Lapidus A."/>
            <person name="Glavina del Rio T."/>
            <person name="Dalin E."/>
            <person name="Tice H."/>
            <person name="Bruce D."/>
            <person name="Goodwin L."/>
            <person name="Pitluck S."/>
            <person name="Peters L."/>
            <person name="Mikhailova N."/>
            <person name="Lu M."/>
            <person name="Kyrpides N."/>
            <person name="Mavromatis K."/>
            <person name="Ivanova N."/>
            <person name="Markowitz V."/>
            <person name="Cheng J.-F."/>
            <person name="Hugenholtz P."/>
            <person name="Woyke T."/>
            <person name="Wu D."/>
            <person name="Wirth R."/>
            <person name="Brambilla E.-M."/>
            <person name="Klenk H.-P."/>
            <person name="Eisen J.A."/>
        </authorList>
    </citation>
    <scope>NUCLEOTIDE SEQUENCE [LARGE SCALE GENOMIC DNA]</scope>
    <source>
        <strain evidence="1 2">DSM 2279</strain>
    </source>
</reference>
<dbReference type="HOGENOM" id="CLU_145177_0_0_2"/>
<dbReference type="InParanoid" id="H1Z017"/>